<reference evidence="2" key="2">
    <citation type="submission" date="2014-07" db="EMBL/GenBank/DDBJ databases">
        <authorList>
            <person name="Hull J."/>
        </authorList>
    </citation>
    <scope>NUCLEOTIDE SEQUENCE</scope>
</reference>
<keyword evidence="1" id="KW-0732">Signal</keyword>
<protein>
    <submittedName>
        <fullName evidence="2">Aspartyl/glutamyl-tRNA(Asn/Gln) amidotransferase subunit B</fullName>
    </submittedName>
</protein>
<dbReference type="EMBL" id="GBHO01006275">
    <property type="protein sequence ID" value="JAG37329.1"/>
    <property type="molecule type" value="Transcribed_RNA"/>
</dbReference>
<feature type="chain" id="PRO_5002055179" evidence="1">
    <location>
        <begin position="18"/>
        <end position="255"/>
    </location>
</feature>
<proteinExistence type="predicted"/>
<sequence>MYLKSFVFALIVATGFGSTFVDYEAQSELARLKNLMKAFLKWAVKEESWERQKNMMSPNMKNTRLNSTFLDSDFKVTYLTFDNIKKDKKVVDFFRIDPNTLASSFRIRIPNVRETYRYKIAGTILSHKVIGEGLLTYFASNISMAASDLKFHDSPHNLQIASMKLTGYIDNLIIKISGLRVNGMKINAFEKVLQARILTMMKEKLNYSKTEVTQIESELDLLMYGKSLEELVRWLKKQAEGLTMNNMFQMIFSEH</sequence>
<evidence type="ECO:0000256" key="1">
    <source>
        <dbReference type="SAM" id="SignalP"/>
    </source>
</evidence>
<gene>
    <name evidence="2" type="primary">gatB_0</name>
    <name evidence="2" type="ORF">CM83_26083</name>
</gene>
<reference evidence="2" key="1">
    <citation type="journal article" date="2014" name="PLoS ONE">
        <title>Transcriptome-Based Identification of ABC Transporters in the Western Tarnished Plant Bug Lygus hesperus.</title>
        <authorList>
            <person name="Hull J.J."/>
            <person name="Chaney K."/>
            <person name="Geib S.M."/>
            <person name="Fabrick J.A."/>
            <person name="Brent C.S."/>
            <person name="Walsh D."/>
            <person name="Lavine L.C."/>
        </authorList>
    </citation>
    <scope>NUCLEOTIDE SEQUENCE</scope>
</reference>
<organism evidence="2">
    <name type="scientific">Lygus hesperus</name>
    <name type="common">Western plant bug</name>
    <dbReference type="NCBI Taxonomy" id="30085"/>
    <lineage>
        <taxon>Eukaryota</taxon>
        <taxon>Metazoa</taxon>
        <taxon>Ecdysozoa</taxon>
        <taxon>Arthropoda</taxon>
        <taxon>Hexapoda</taxon>
        <taxon>Insecta</taxon>
        <taxon>Pterygota</taxon>
        <taxon>Neoptera</taxon>
        <taxon>Paraneoptera</taxon>
        <taxon>Hemiptera</taxon>
        <taxon>Heteroptera</taxon>
        <taxon>Panheteroptera</taxon>
        <taxon>Cimicomorpha</taxon>
        <taxon>Miridae</taxon>
        <taxon>Mirini</taxon>
        <taxon>Lygus</taxon>
    </lineage>
</organism>
<evidence type="ECO:0000313" key="2">
    <source>
        <dbReference type="EMBL" id="JAG37329.1"/>
    </source>
</evidence>
<accession>A0A0A9YYM6</accession>
<dbReference type="GO" id="GO:0016740">
    <property type="term" value="F:transferase activity"/>
    <property type="evidence" value="ECO:0007669"/>
    <property type="project" value="UniProtKB-KW"/>
</dbReference>
<name>A0A0A9YYM6_LYGHE</name>
<feature type="signal peptide" evidence="1">
    <location>
        <begin position="1"/>
        <end position="17"/>
    </location>
</feature>
<keyword evidence="2" id="KW-0808">Transferase</keyword>
<dbReference type="AlphaFoldDB" id="A0A0A9YYM6"/>